<protein>
    <submittedName>
        <fullName evidence="2">Uncharacterized protein</fullName>
    </submittedName>
</protein>
<evidence type="ECO:0000313" key="2">
    <source>
        <dbReference type="EMBL" id="CAB1415145.1"/>
    </source>
</evidence>
<reference evidence="2" key="1">
    <citation type="submission" date="2020-03" db="EMBL/GenBank/DDBJ databases">
        <authorList>
            <person name="Weist P."/>
        </authorList>
    </citation>
    <scope>NUCLEOTIDE SEQUENCE</scope>
</reference>
<feature type="region of interest" description="Disordered" evidence="1">
    <location>
        <begin position="85"/>
        <end position="112"/>
    </location>
</feature>
<organism evidence="2 3">
    <name type="scientific">Pleuronectes platessa</name>
    <name type="common">European plaice</name>
    <dbReference type="NCBI Taxonomy" id="8262"/>
    <lineage>
        <taxon>Eukaryota</taxon>
        <taxon>Metazoa</taxon>
        <taxon>Chordata</taxon>
        <taxon>Craniata</taxon>
        <taxon>Vertebrata</taxon>
        <taxon>Euteleostomi</taxon>
        <taxon>Actinopterygii</taxon>
        <taxon>Neopterygii</taxon>
        <taxon>Teleostei</taxon>
        <taxon>Neoteleostei</taxon>
        <taxon>Acanthomorphata</taxon>
        <taxon>Carangaria</taxon>
        <taxon>Pleuronectiformes</taxon>
        <taxon>Pleuronectoidei</taxon>
        <taxon>Pleuronectidae</taxon>
        <taxon>Pleuronectes</taxon>
    </lineage>
</organism>
<keyword evidence="3" id="KW-1185">Reference proteome</keyword>
<proteinExistence type="predicted"/>
<gene>
    <name evidence="2" type="ORF">PLEPLA_LOCUS2858</name>
</gene>
<accession>A0A9N7TLC6</accession>
<sequence>MTLPQIASFGFKKHTLRLLRLFYRCSRAHPVEQKEKAPGECSHTALEVCRLQDLAKTERRRPLENVWTQLSRHLPEFMSEKRLQEPEIEPRAFSPCGRRGKKKKKKKKSEKQECNLEAVLRGMTQFSNRLPVRERCFCVALHRKPLMWMDTRLCGRRVPLMLN</sequence>
<feature type="compositionally biased region" description="Basic residues" evidence="1">
    <location>
        <begin position="98"/>
        <end position="109"/>
    </location>
</feature>
<dbReference type="EMBL" id="CADEAL010000140">
    <property type="protein sequence ID" value="CAB1415145.1"/>
    <property type="molecule type" value="Genomic_DNA"/>
</dbReference>
<dbReference type="AlphaFoldDB" id="A0A9N7TLC6"/>
<name>A0A9N7TLC6_PLEPL</name>
<evidence type="ECO:0000313" key="3">
    <source>
        <dbReference type="Proteomes" id="UP001153269"/>
    </source>
</evidence>
<evidence type="ECO:0000256" key="1">
    <source>
        <dbReference type="SAM" id="MobiDB-lite"/>
    </source>
</evidence>
<comment type="caution">
    <text evidence="2">The sequence shown here is derived from an EMBL/GenBank/DDBJ whole genome shotgun (WGS) entry which is preliminary data.</text>
</comment>
<dbReference type="Proteomes" id="UP001153269">
    <property type="component" value="Unassembled WGS sequence"/>
</dbReference>